<evidence type="ECO:0000313" key="1">
    <source>
        <dbReference type="EMBL" id="SDF75126.1"/>
    </source>
</evidence>
<name>A0A1G7NMC5_9GAMM</name>
<dbReference type="Proteomes" id="UP000243378">
    <property type="component" value="Unassembled WGS sequence"/>
</dbReference>
<gene>
    <name evidence="1" type="ORF">SAMN05216381_2348</name>
</gene>
<protein>
    <submittedName>
        <fullName evidence="1">Uncharacterized protein</fullName>
    </submittedName>
</protein>
<dbReference type="STRING" id="640205.SAMN05216381_2348"/>
<dbReference type="EMBL" id="FNBM01000004">
    <property type="protein sequence ID" value="SDF75126.1"/>
    <property type="molecule type" value="Genomic_DNA"/>
</dbReference>
<evidence type="ECO:0000313" key="2">
    <source>
        <dbReference type="Proteomes" id="UP000243378"/>
    </source>
</evidence>
<organism evidence="1 2">
    <name type="scientific">Phytopseudomonas seleniipraecipitans</name>
    <dbReference type="NCBI Taxonomy" id="640205"/>
    <lineage>
        <taxon>Bacteria</taxon>
        <taxon>Pseudomonadati</taxon>
        <taxon>Pseudomonadota</taxon>
        <taxon>Gammaproteobacteria</taxon>
        <taxon>Pseudomonadales</taxon>
        <taxon>Pseudomonadaceae</taxon>
        <taxon>Phytopseudomonas</taxon>
    </lineage>
</organism>
<dbReference type="AlphaFoldDB" id="A0A1G7NMC5"/>
<proteinExistence type="predicted"/>
<sequence>MSRYLFIAALAFVGGYAWGNADGFAYAVRLAPVAGQFSH</sequence>
<reference evidence="1 2" key="1">
    <citation type="submission" date="2016-10" db="EMBL/GenBank/DDBJ databases">
        <authorList>
            <person name="de Groot N.N."/>
        </authorList>
    </citation>
    <scope>NUCLEOTIDE SEQUENCE [LARGE SCALE GENOMIC DNA]</scope>
    <source>
        <strain evidence="1 2">LMG 25475</strain>
    </source>
</reference>
<accession>A0A1G7NMC5</accession>